<dbReference type="AlphaFoldDB" id="A0A1L9QKM2"/>
<gene>
    <name evidence="1" type="ORF">BI308_23200</name>
</gene>
<organism evidence="1 2">
    <name type="scientific">Roseofilum reptotaenium AO1-A</name>
    <dbReference type="NCBI Taxonomy" id="1925591"/>
    <lineage>
        <taxon>Bacteria</taxon>
        <taxon>Bacillati</taxon>
        <taxon>Cyanobacteriota</taxon>
        <taxon>Cyanophyceae</taxon>
        <taxon>Desertifilales</taxon>
        <taxon>Desertifilaceae</taxon>
        <taxon>Roseofilum</taxon>
    </lineage>
</organism>
<evidence type="ECO:0000313" key="1">
    <source>
        <dbReference type="EMBL" id="OJJ16926.1"/>
    </source>
</evidence>
<proteinExistence type="predicted"/>
<comment type="caution">
    <text evidence="1">The sequence shown here is derived from an EMBL/GenBank/DDBJ whole genome shotgun (WGS) entry which is preliminary data.</text>
</comment>
<dbReference type="STRING" id="1925591.BI308_23200"/>
<evidence type="ECO:0000313" key="2">
    <source>
        <dbReference type="Proteomes" id="UP000183940"/>
    </source>
</evidence>
<protein>
    <submittedName>
        <fullName evidence="1">Uncharacterized protein</fullName>
    </submittedName>
</protein>
<dbReference type="Proteomes" id="UP000183940">
    <property type="component" value="Unassembled WGS sequence"/>
</dbReference>
<accession>A0A1L9QKM2</accession>
<sequence length="86" mass="10134">MLAPWKNLDLRREIRENFALVIPCEGEYLQERLEQQFRINAMLNSVFKGECDFWEGLEFMESCGIPIDQYVDEVLINLEDSFGNVD</sequence>
<reference evidence="1" key="1">
    <citation type="submission" date="2016-10" db="EMBL/GenBank/DDBJ databases">
        <title>CRISPR-Cas defence system in Roseofilum reptotaenium: evidence of a bacteriophage-cyanobacterium arms race in the coral black band disease.</title>
        <authorList>
            <person name="Buerger P."/>
            <person name="Wood-Charlson E.M."/>
            <person name="Weynberg K.D."/>
            <person name="Willis B."/>
            <person name="Van Oppen M.J."/>
        </authorList>
    </citation>
    <scope>NUCLEOTIDE SEQUENCE [LARGE SCALE GENOMIC DNA]</scope>
    <source>
        <strain evidence="1">AO1-A</strain>
    </source>
</reference>
<name>A0A1L9QKM2_9CYAN</name>
<dbReference type="EMBL" id="MLAW01000061">
    <property type="protein sequence ID" value="OJJ16926.1"/>
    <property type="molecule type" value="Genomic_DNA"/>
</dbReference>
<keyword evidence="2" id="KW-1185">Reference proteome</keyword>